<organism evidence="1 2">
    <name type="scientific">Cyanobium gracile UHCC 0281</name>
    <dbReference type="NCBI Taxonomy" id="3110309"/>
    <lineage>
        <taxon>Bacteria</taxon>
        <taxon>Bacillati</taxon>
        <taxon>Cyanobacteriota</taxon>
        <taxon>Cyanophyceae</taxon>
        <taxon>Synechococcales</taxon>
        <taxon>Prochlorococcaceae</taxon>
        <taxon>Cyanobium</taxon>
    </lineage>
</organism>
<gene>
    <name evidence="1" type="ORF">VB739_16645</name>
</gene>
<dbReference type="InterPro" id="IPR032710">
    <property type="entry name" value="NTF2-like_dom_sf"/>
</dbReference>
<comment type="caution">
    <text evidence="1">The sequence shown here is derived from an EMBL/GenBank/DDBJ whole genome shotgun (WGS) entry which is preliminary data.</text>
</comment>
<protein>
    <submittedName>
        <fullName evidence="1">Nuclear transport factor 2 family protein</fullName>
    </submittedName>
</protein>
<dbReference type="RefSeq" id="WP_323358115.1">
    <property type="nucleotide sequence ID" value="NZ_JAYGHY010000119.1"/>
</dbReference>
<dbReference type="Proteomes" id="UP001302329">
    <property type="component" value="Unassembled WGS sequence"/>
</dbReference>
<evidence type="ECO:0000313" key="2">
    <source>
        <dbReference type="Proteomes" id="UP001302329"/>
    </source>
</evidence>
<keyword evidence="2" id="KW-1185">Reference proteome</keyword>
<sequence length="109" mass="11734">MITSDVAHRFADESIQAWSSHGLPAVLSHDTDQPTGILKGKNQVAAYWSAALEIMPTLQVELHKVLIGVDSVPLTYRGANGPAADLFLFNDQGLVRKAHSIPMASGLTR</sequence>
<evidence type="ECO:0000313" key="1">
    <source>
        <dbReference type="EMBL" id="MEA5444186.1"/>
    </source>
</evidence>
<dbReference type="Gene3D" id="3.10.450.50">
    <property type="match status" value="1"/>
</dbReference>
<reference evidence="1 2" key="1">
    <citation type="submission" date="2023-12" db="EMBL/GenBank/DDBJ databases">
        <title>Baltic Sea Cyanobacteria.</title>
        <authorList>
            <person name="Delbaje E."/>
            <person name="Fewer D.P."/>
            <person name="Shishido T.K."/>
        </authorList>
    </citation>
    <scope>NUCLEOTIDE SEQUENCE [LARGE SCALE GENOMIC DNA]</scope>
    <source>
        <strain evidence="1 2">UHCC 0281</strain>
    </source>
</reference>
<name>A0ABU5T084_9CYAN</name>
<dbReference type="EMBL" id="JAYGHY010000119">
    <property type="protein sequence ID" value="MEA5444186.1"/>
    <property type="molecule type" value="Genomic_DNA"/>
</dbReference>
<accession>A0ABU5T084</accession>
<proteinExistence type="predicted"/>
<dbReference type="SUPFAM" id="SSF54427">
    <property type="entry name" value="NTF2-like"/>
    <property type="match status" value="1"/>
</dbReference>